<keyword evidence="2" id="KW-0560">Oxidoreductase</keyword>
<dbReference type="InterPro" id="IPR020904">
    <property type="entry name" value="Sc_DH/Rdtase_CS"/>
</dbReference>
<dbReference type="SMART" id="SM00822">
    <property type="entry name" value="PKS_KR"/>
    <property type="match status" value="1"/>
</dbReference>
<reference evidence="5 6" key="1">
    <citation type="submission" date="2017-09" db="EMBL/GenBank/DDBJ databases">
        <title>Complete genome sequence of Verrucomicrobial strain HZ-65, isolated from freshwater.</title>
        <authorList>
            <person name="Choi A."/>
        </authorList>
    </citation>
    <scope>NUCLEOTIDE SEQUENCE [LARGE SCALE GENOMIC DNA]</scope>
    <source>
        <strain evidence="5 6">HZ-65</strain>
    </source>
</reference>
<dbReference type="KEGG" id="vbh:CMV30_10515"/>
<evidence type="ECO:0000256" key="2">
    <source>
        <dbReference type="ARBA" id="ARBA00023002"/>
    </source>
</evidence>
<comment type="similarity">
    <text evidence="1 3">Belongs to the short-chain dehydrogenases/reductases (SDR) family.</text>
</comment>
<dbReference type="InterPro" id="IPR036291">
    <property type="entry name" value="NAD(P)-bd_dom_sf"/>
</dbReference>
<dbReference type="OrthoDB" id="9775296at2"/>
<dbReference type="PRINTS" id="PR00081">
    <property type="entry name" value="GDHRDH"/>
</dbReference>
<evidence type="ECO:0000313" key="5">
    <source>
        <dbReference type="EMBL" id="ATC66091.1"/>
    </source>
</evidence>
<evidence type="ECO:0000259" key="4">
    <source>
        <dbReference type="SMART" id="SM00822"/>
    </source>
</evidence>
<proteinExistence type="inferred from homology"/>
<dbReference type="InterPro" id="IPR057326">
    <property type="entry name" value="KR_dom"/>
</dbReference>
<dbReference type="PROSITE" id="PS00061">
    <property type="entry name" value="ADH_SHORT"/>
    <property type="match status" value="1"/>
</dbReference>
<sequence>MSKPVVLITGASQGIGAAIAKVFAKELPGCRLALVARAEKNLRAVATVCVKLGAGEVEVFPADVSDEAAVEGLKAAVTKRFRGGVDVLINNAGVFRAAPFGETSVRDFDEIVAANLRSVFLMSRAFVPAMAKRGRGDVFNMSSIAGLGAYPNSAAYCAAKFGVTGLSKVMREELREKGVRVCCVHPGATWSPSWSKSGVKEERIMPAADVARAFFDVYRLGRRTVVEEIVLRPQLGDL</sequence>
<dbReference type="CDD" id="cd05233">
    <property type="entry name" value="SDR_c"/>
    <property type="match status" value="1"/>
</dbReference>
<evidence type="ECO:0000256" key="3">
    <source>
        <dbReference type="RuleBase" id="RU000363"/>
    </source>
</evidence>
<accession>A0A290QN12</accession>
<dbReference type="AlphaFoldDB" id="A0A290QN12"/>
<dbReference type="EMBL" id="CP023344">
    <property type="protein sequence ID" value="ATC66091.1"/>
    <property type="molecule type" value="Genomic_DNA"/>
</dbReference>
<dbReference type="GO" id="GO:0016020">
    <property type="term" value="C:membrane"/>
    <property type="evidence" value="ECO:0007669"/>
    <property type="project" value="TreeGrafter"/>
</dbReference>
<dbReference type="Gene3D" id="3.40.50.720">
    <property type="entry name" value="NAD(P)-binding Rossmann-like Domain"/>
    <property type="match status" value="1"/>
</dbReference>
<dbReference type="PRINTS" id="PR00080">
    <property type="entry name" value="SDRFAMILY"/>
</dbReference>
<keyword evidence="6" id="KW-1185">Reference proteome</keyword>
<dbReference type="Pfam" id="PF00106">
    <property type="entry name" value="adh_short"/>
    <property type="match status" value="1"/>
</dbReference>
<protein>
    <submittedName>
        <fullName evidence="5">Oxidoreductase</fullName>
    </submittedName>
</protein>
<dbReference type="SUPFAM" id="SSF51735">
    <property type="entry name" value="NAD(P)-binding Rossmann-fold domains"/>
    <property type="match status" value="1"/>
</dbReference>
<dbReference type="PANTHER" id="PTHR44196">
    <property type="entry name" value="DEHYDROGENASE/REDUCTASE SDR FAMILY MEMBER 7B"/>
    <property type="match status" value="1"/>
</dbReference>
<dbReference type="RefSeq" id="WP_096057718.1">
    <property type="nucleotide sequence ID" value="NZ_CP023344.1"/>
</dbReference>
<dbReference type="PANTHER" id="PTHR44196:SF1">
    <property type="entry name" value="DEHYDROGENASE_REDUCTASE SDR FAMILY MEMBER 7B"/>
    <property type="match status" value="1"/>
</dbReference>
<name>A0A290QN12_9BACT</name>
<gene>
    <name evidence="5" type="ORF">CMV30_10515</name>
</gene>
<dbReference type="GO" id="GO:0016491">
    <property type="term" value="F:oxidoreductase activity"/>
    <property type="evidence" value="ECO:0007669"/>
    <property type="project" value="UniProtKB-KW"/>
</dbReference>
<evidence type="ECO:0000313" key="6">
    <source>
        <dbReference type="Proteomes" id="UP000217265"/>
    </source>
</evidence>
<feature type="domain" description="Ketoreductase" evidence="4">
    <location>
        <begin position="4"/>
        <end position="193"/>
    </location>
</feature>
<organism evidence="5 6">
    <name type="scientific">Nibricoccus aquaticus</name>
    <dbReference type="NCBI Taxonomy" id="2576891"/>
    <lineage>
        <taxon>Bacteria</taxon>
        <taxon>Pseudomonadati</taxon>
        <taxon>Verrucomicrobiota</taxon>
        <taxon>Opitutia</taxon>
        <taxon>Opitutales</taxon>
        <taxon>Opitutaceae</taxon>
        <taxon>Nibricoccus</taxon>
    </lineage>
</organism>
<dbReference type="InterPro" id="IPR002347">
    <property type="entry name" value="SDR_fam"/>
</dbReference>
<evidence type="ECO:0000256" key="1">
    <source>
        <dbReference type="ARBA" id="ARBA00006484"/>
    </source>
</evidence>
<dbReference type="Proteomes" id="UP000217265">
    <property type="component" value="Chromosome"/>
</dbReference>